<dbReference type="GO" id="GO:0008840">
    <property type="term" value="F:4-hydroxy-tetrahydrodipicolinate synthase activity"/>
    <property type="evidence" value="ECO:0007669"/>
    <property type="project" value="TreeGrafter"/>
</dbReference>
<dbReference type="SUPFAM" id="SSF51569">
    <property type="entry name" value="Aldolase"/>
    <property type="match status" value="1"/>
</dbReference>
<dbReference type="AlphaFoldDB" id="A0A1H8DG14"/>
<gene>
    <name evidence="6" type="ORF">SAMN05444354_12966</name>
</gene>
<sequence length="297" mass="32550">MKNAPLRGIVSYPITPFQEDGRVNLGLLRELVERQVKAGVHAIAPLGSTGVLPYLTDEEREAVTETTVQQVAGRVPTLVGVSSLTTERTVHHARFAERVGATAVMIIPMSYWKLTDAEILRHFDTVAKAISLPIALYNNPATGGIDLTPEVISKVLEIPNVTMVKESTGDVNRMHRLVQLAGEQVAFYNGSNPLALAAFVAGARGWCTAAPHLIPELNVQLYEAIERKELDLARMLFYRQLPLLQFIVKHGLPRAISAGLELTGTRVGPLRAPLLPLEAPQVEELRRILVTLEVLRA</sequence>
<dbReference type="PANTHER" id="PTHR12128">
    <property type="entry name" value="DIHYDRODIPICOLINATE SYNTHASE"/>
    <property type="match status" value="1"/>
</dbReference>
<feature type="active site" description="Proton donor/acceptor" evidence="4">
    <location>
        <position position="137"/>
    </location>
</feature>
<organism evidence="6 7">
    <name type="scientific">Stigmatella aurantiaca</name>
    <dbReference type="NCBI Taxonomy" id="41"/>
    <lineage>
        <taxon>Bacteria</taxon>
        <taxon>Pseudomonadati</taxon>
        <taxon>Myxococcota</taxon>
        <taxon>Myxococcia</taxon>
        <taxon>Myxococcales</taxon>
        <taxon>Cystobacterineae</taxon>
        <taxon>Archangiaceae</taxon>
        <taxon>Stigmatella</taxon>
    </lineage>
</organism>
<evidence type="ECO:0000256" key="4">
    <source>
        <dbReference type="PIRSR" id="PIRSR001365-1"/>
    </source>
</evidence>
<proteinExistence type="inferred from homology"/>
<evidence type="ECO:0000313" key="7">
    <source>
        <dbReference type="Proteomes" id="UP000182719"/>
    </source>
</evidence>
<evidence type="ECO:0000256" key="3">
    <source>
        <dbReference type="PIRNR" id="PIRNR001365"/>
    </source>
</evidence>
<dbReference type="CDD" id="cd00408">
    <property type="entry name" value="DHDPS-like"/>
    <property type="match status" value="1"/>
</dbReference>
<evidence type="ECO:0000313" key="6">
    <source>
        <dbReference type="EMBL" id="SEN06075.1"/>
    </source>
</evidence>
<dbReference type="OrthoDB" id="199953at2"/>
<dbReference type="Gene3D" id="3.20.20.70">
    <property type="entry name" value="Aldolase class I"/>
    <property type="match status" value="1"/>
</dbReference>
<dbReference type="PANTHER" id="PTHR12128:SF66">
    <property type="entry name" value="4-HYDROXY-2-OXOGLUTARATE ALDOLASE, MITOCHONDRIAL"/>
    <property type="match status" value="1"/>
</dbReference>
<dbReference type="Proteomes" id="UP000182719">
    <property type="component" value="Unassembled WGS sequence"/>
</dbReference>
<dbReference type="Pfam" id="PF00701">
    <property type="entry name" value="DHDPS"/>
    <property type="match status" value="1"/>
</dbReference>
<dbReference type="InterPro" id="IPR013785">
    <property type="entry name" value="Aldolase_TIM"/>
</dbReference>
<keyword evidence="7" id="KW-1185">Reference proteome</keyword>
<accession>A0A1H8DG14</accession>
<feature type="binding site" evidence="5">
    <location>
        <position position="49"/>
    </location>
    <ligand>
        <name>pyruvate</name>
        <dbReference type="ChEBI" id="CHEBI:15361"/>
    </ligand>
</feature>
<dbReference type="RefSeq" id="WP_075010881.1">
    <property type="nucleotide sequence ID" value="NZ_FOAP01000029.1"/>
</dbReference>
<dbReference type="EMBL" id="FOAP01000029">
    <property type="protein sequence ID" value="SEN06075.1"/>
    <property type="molecule type" value="Genomic_DNA"/>
</dbReference>
<comment type="similarity">
    <text evidence="1 3">Belongs to the DapA family.</text>
</comment>
<protein>
    <submittedName>
        <fullName evidence="6">4-hydroxy-tetrahydrodipicolinate synthase</fullName>
    </submittedName>
</protein>
<dbReference type="InterPro" id="IPR002220">
    <property type="entry name" value="DapA-like"/>
</dbReference>
<dbReference type="GO" id="GO:0005829">
    <property type="term" value="C:cytosol"/>
    <property type="evidence" value="ECO:0007669"/>
    <property type="project" value="TreeGrafter"/>
</dbReference>
<dbReference type="SMART" id="SM01130">
    <property type="entry name" value="DHDPS"/>
    <property type="match status" value="1"/>
</dbReference>
<dbReference type="PRINTS" id="PR00146">
    <property type="entry name" value="DHPICSNTHASE"/>
</dbReference>
<dbReference type="PIRSF" id="PIRSF001365">
    <property type="entry name" value="DHDPS"/>
    <property type="match status" value="1"/>
</dbReference>
<feature type="active site" description="Schiff-base intermediate with substrate" evidence="4">
    <location>
        <position position="165"/>
    </location>
</feature>
<evidence type="ECO:0000256" key="2">
    <source>
        <dbReference type="ARBA" id="ARBA00023239"/>
    </source>
</evidence>
<name>A0A1H8DG14_STIAU</name>
<reference evidence="7" key="1">
    <citation type="submission" date="2016-10" db="EMBL/GenBank/DDBJ databases">
        <authorList>
            <person name="Varghese N."/>
            <person name="Submissions S."/>
        </authorList>
    </citation>
    <scope>NUCLEOTIDE SEQUENCE [LARGE SCALE GENOMIC DNA]</scope>
    <source>
        <strain evidence="7">DSM 17044</strain>
    </source>
</reference>
<evidence type="ECO:0000256" key="5">
    <source>
        <dbReference type="PIRSR" id="PIRSR001365-2"/>
    </source>
</evidence>
<evidence type="ECO:0000256" key="1">
    <source>
        <dbReference type="ARBA" id="ARBA00007592"/>
    </source>
</evidence>
<keyword evidence="2 3" id="KW-0456">Lyase</keyword>